<dbReference type="OrthoDB" id="9796880at2"/>
<gene>
    <name evidence="7" type="ordered locus">Spirs_1181</name>
</gene>
<dbReference type="InterPro" id="IPR051452">
    <property type="entry name" value="Diverse_Oxidoreductases"/>
</dbReference>
<dbReference type="CDD" id="cd00207">
    <property type="entry name" value="fer2"/>
    <property type="match status" value="1"/>
</dbReference>
<evidence type="ECO:0000256" key="1">
    <source>
        <dbReference type="ARBA" id="ARBA00022714"/>
    </source>
</evidence>
<organism evidence="7 8">
    <name type="scientific">Sediminispirochaeta smaragdinae (strain DSM 11293 / JCM 15392 / SEBR 4228)</name>
    <name type="common">Spirochaeta smaragdinae</name>
    <dbReference type="NCBI Taxonomy" id="573413"/>
    <lineage>
        <taxon>Bacteria</taxon>
        <taxon>Pseudomonadati</taxon>
        <taxon>Spirochaetota</taxon>
        <taxon>Spirochaetia</taxon>
        <taxon>Spirochaetales</taxon>
        <taxon>Spirochaetaceae</taxon>
        <taxon>Sediminispirochaeta</taxon>
    </lineage>
</organism>
<dbReference type="Pfam" id="PF01799">
    <property type="entry name" value="Fer2_2"/>
    <property type="match status" value="1"/>
</dbReference>
<dbReference type="KEGG" id="ssm:Spirs_1181"/>
<dbReference type="SUPFAM" id="SSF47741">
    <property type="entry name" value="CO dehydrogenase ISP C-domain like"/>
    <property type="match status" value="1"/>
</dbReference>
<evidence type="ECO:0000256" key="3">
    <source>
        <dbReference type="ARBA" id="ARBA00023002"/>
    </source>
</evidence>
<dbReference type="GO" id="GO:0046872">
    <property type="term" value="F:metal ion binding"/>
    <property type="evidence" value="ECO:0007669"/>
    <property type="project" value="UniProtKB-KW"/>
</dbReference>
<dbReference type="Proteomes" id="UP000002318">
    <property type="component" value="Chromosome"/>
</dbReference>
<dbReference type="eggNOG" id="COG2080">
    <property type="taxonomic scope" value="Bacteria"/>
</dbReference>
<dbReference type="PROSITE" id="PS00197">
    <property type="entry name" value="2FE2S_FER_1"/>
    <property type="match status" value="1"/>
</dbReference>
<dbReference type="STRING" id="573413.Spirs_1181"/>
<keyword evidence="2" id="KW-0479">Metal-binding</keyword>
<protein>
    <submittedName>
        <fullName evidence="7">(2Fe-2S)-binding domain protein</fullName>
    </submittedName>
</protein>
<accession>E1R2M8</accession>
<keyword evidence="4" id="KW-0408">Iron</keyword>
<dbReference type="Pfam" id="PF00111">
    <property type="entry name" value="Fer2"/>
    <property type="match status" value="1"/>
</dbReference>
<evidence type="ECO:0000313" key="7">
    <source>
        <dbReference type="EMBL" id="ADK80310.1"/>
    </source>
</evidence>
<feature type="domain" description="2Fe-2S ferredoxin-type" evidence="6">
    <location>
        <begin position="2"/>
        <end position="78"/>
    </location>
</feature>
<dbReference type="PROSITE" id="PS51085">
    <property type="entry name" value="2FE2S_FER_2"/>
    <property type="match status" value="1"/>
</dbReference>
<dbReference type="SUPFAM" id="SSF54292">
    <property type="entry name" value="2Fe-2S ferredoxin-like"/>
    <property type="match status" value="1"/>
</dbReference>
<dbReference type="Gene3D" id="1.10.150.120">
    <property type="entry name" value="[2Fe-2S]-binding domain"/>
    <property type="match status" value="1"/>
</dbReference>
<dbReference type="GO" id="GO:0051537">
    <property type="term" value="F:2 iron, 2 sulfur cluster binding"/>
    <property type="evidence" value="ECO:0007669"/>
    <property type="project" value="UniProtKB-KW"/>
</dbReference>
<keyword evidence="5" id="KW-0411">Iron-sulfur</keyword>
<dbReference type="PANTHER" id="PTHR44379:SF5">
    <property type="entry name" value="OXIDOREDUCTASE WITH IRON-SULFUR SUBUNIT"/>
    <property type="match status" value="1"/>
</dbReference>
<dbReference type="Gene3D" id="3.10.20.30">
    <property type="match status" value="1"/>
</dbReference>
<dbReference type="GO" id="GO:0016491">
    <property type="term" value="F:oxidoreductase activity"/>
    <property type="evidence" value="ECO:0007669"/>
    <property type="project" value="UniProtKB-KW"/>
</dbReference>
<evidence type="ECO:0000256" key="2">
    <source>
        <dbReference type="ARBA" id="ARBA00022723"/>
    </source>
</evidence>
<evidence type="ECO:0000256" key="5">
    <source>
        <dbReference type="ARBA" id="ARBA00023014"/>
    </source>
</evidence>
<proteinExistence type="predicted"/>
<dbReference type="HOGENOM" id="CLU_052511_3_1_12"/>
<keyword evidence="1" id="KW-0001">2Fe-2S</keyword>
<evidence type="ECO:0000259" key="6">
    <source>
        <dbReference type="PROSITE" id="PS51085"/>
    </source>
</evidence>
<dbReference type="RefSeq" id="WP_013253774.1">
    <property type="nucleotide sequence ID" value="NC_014364.1"/>
</dbReference>
<dbReference type="InterPro" id="IPR001041">
    <property type="entry name" value="2Fe-2S_ferredoxin-type"/>
</dbReference>
<dbReference type="FunFam" id="1.10.150.120:FF:000003">
    <property type="entry name" value="Carbon monoxide dehydrogenase, small subunit"/>
    <property type="match status" value="1"/>
</dbReference>
<dbReference type="InterPro" id="IPR002888">
    <property type="entry name" value="2Fe-2S-bd"/>
</dbReference>
<dbReference type="EMBL" id="CP002116">
    <property type="protein sequence ID" value="ADK80310.1"/>
    <property type="molecule type" value="Genomic_DNA"/>
</dbReference>
<evidence type="ECO:0000313" key="8">
    <source>
        <dbReference type="Proteomes" id="UP000002318"/>
    </source>
</evidence>
<name>E1R2M8_SEDSS</name>
<dbReference type="FunFam" id="3.10.20.30:FF:000020">
    <property type="entry name" value="Xanthine dehydrogenase iron-sulfur subunit"/>
    <property type="match status" value="1"/>
</dbReference>
<keyword evidence="3" id="KW-0560">Oxidoreductase</keyword>
<dbReference type="InterPro" id="IPR036884">
    <property type="entry name" value="2Fe-2S-bd_dom_sf"/>
</dbReference>
<sequence>MEKITLFVNGRVRSLEVPKNRTLLRVLREDLHLTGTKAGCETGDCGSCKVLVDGEAVSSCTLPAFRADGKTITTIEGVAASDGTLHPVQRAFIEAGAVQCGFCTPGMIIATIALLNRNPDPSEDEIRSMLDGQVCRCTGYVKIVDAIRQASALLRSSHKDDMDTCEKAQLI</sequence>
<reference evidence="7 8" key="1">
    <citation type="journal article" date="2010" name="Stand. Genomic Sci.">
        <title>Complete genome sequence of Spirochaeta smaragdinae type strain (SEBR 4228).</title>
        <authorList>
            <person name="Mavromatis K."/>
            <person name="Yasawong M."/>
            <person name="Chertkov O."/>
            <person name="Lapidus A."/>
            <person name="Lucas S."/>
            <person name="Nolan M."/>
            <person name="Del Rio T.G."/>
            <person name="Tice H."/>
            <person name="Cheng J.F."/>
            <person name="Pitluck S."/>
            <person name="Liolios K."/>
            <person name="Ivanova N."/>
            <person name="Tapia R."/>
            <person name="Han C."/>
            <person name="Bruce D."/>
            <person name="Goodwin L."/>
            <person name="Pati A."/>
            <person name="Chen A."/>
            <person name="Palaniappan K."/>
            <person name="Land M."/>
            <person name="Hauser L."/>
            <person name="Chang Y.J."/>
            <person name="Jeffries C.D."/>
            <person name="Detter J.C."/>
            <person name="Rohde M."/>
            <person name="Brambilla E."/>
            <person name="Spring S."/>
            <person name="Goker M."/>
            <person name="Sikorski J."/>
            <person name="Woyke T."/>
            <person name="Bristow J."/>
            <person name="Eisen J.A."/>
            <person name="Markowitz V."/>
            <person name="Hugenholtz P."/>
            <person name="Klenk H.P."/>
            <person name="Kyrpides N.C."/>
        </authorList>
    </citation>
    <scope>NUCLEOTIDE SEQUENCE [LARGE SCALE GENOMIC DNA]</scope>
    <source>
        <strain evidence="8">DSM 11293 / JCM 15392 / SEBR 4228</strain>
    </source>
</reference>
<keyword evidence="8" id="KW-1185">Reference proteome</keyword>
<dbReference type="AlphaFoldDB" id="E1R2M8"/>
<evidence type="ECO:0000256" key="4">
    <source>
        <dbReference type="ARBA" id="ARBA00023004"/>
    </source>
</evidence>
<dbReference type="PANTHER" id="PTHR44379">
    <property type="entry name" value="OXIDOREDUCTASE WITH IRON-SULFUR SUBUNIT"/>
    <property type="match status" value="1"/>
</dbReference>
<dbReference type="InterPro" id="IPR006058">
    <property type="entry name" value="2Fe2S_fd_BS"/>
</dbReference>
<dbReference type="InterPro" id="IPR036010">
    <property type="entry name" value="2Fe-2S_ferredoxin-like_sf"/>
</dbReference>
<dbReference type="InterPro" id="IPR012675">
    <property type="entry name" value="Beta-grasp_dom_sf"/>
</dbReference>